<dbReference type="KEGG" id="bpy:Bphyt_7335"/>
<accession>B2TH71</accession>
<protein>
    <submittedName>
        <fullName evidence="1">Uncharacterized protein</fullName>
    </submittedName>
</protein>
<reference evidence="1 2" key="1">
    <citation type="journal article" date="2011" name="J. Bacteriol.">
        <title>Complete genome sequence of the plant growth-promoting endophyte Burkholderia phytofirmans strain PsJN.</title>
        <authorList>
            <person name="Weilharter A."/>
            <person name="Mitter B."/>
            <person name="Shin M.V."/>
            <person name="Chain P.S."/>
            <person name="Nowak J."/>
            <person name="Sessitsch A."/>
        </authorList>
    </citation>
    <scope>NUCLEOTIDE SEQUENCE [LARGE SCALE GENOMIC DNA]</scope>
    <source>
        <strain evidence="2">DSM 17436 / LMG 22146 / PsJN</strain>
        <plasmid evidence="1 2">pBPHYT01</plasmid>
    </source>
</reference>
<organism evidence="1 2">
    <name type="scientific">Paraburkholderia phytofirmans (strain DSM 17436 / LMG 22146 / PsJN)</name>
    <name type="common">Burkholderia phytofirmans</name>
    <dbReference type="NCBI Taxonomy" id="398527"/>
    <lineage>
        <taxon>Bacteria</taxon>
        <taxon>Pseudomonadati</taxon>
        <taxon>Pseudomonadota</taxon>
        <taxon>Betaproteobacteria</taxon>
        <taxon>Burkholderiales</taxon>
        <taxon>Burkholderiaceae</taxon>
        <taxon>Paraburkholderia</taxon>
    </lineage>
</organism>
<keyword evidence="1" id="KW-0614">Plasmid</keyword>
<dbReference type="OrthoDB" id="10005702at2"/>
<sequence length="120" mass="12704">MSSANVISMVQYAKIGVPSTRGQAASPAAAQVISLASQAPAYVQAGYSEDGPEDIQFVPGSERRPAHLSHVFHQADQLPMLGATPLGDAALEGIYRLLSGRKTKTAPARSMADVWREQAK</sequence>
<proteinExistence type="predicted"/>
<evidence type="ECO:0000313" key="1">
    <source>
        <dbReference type="EMBL" id="ACD21620.1"/>
    </source>
</evidence>
<name>B2TH71_PARPJ</name>
<dbReference type="HOGENOM" id="CLU_2045308_0_0_4"/>
<geneLocation type="plasmid" evidence="1 2">
    <name>pBPHYT01</name>
</geneLocation>
<dbReference type="AlphaFoldDB" id="B2TH71"/>
<gene>
    <name evidence="1" type="ordered locus">Bphyt_7335</name>
</gene>
<evidence type="ECO:0000313" key="2">
    <source>
        <dbReference type="Proteomes" id="UP000001739"/>
    </source>
</evidence>
<dbReference type="EMBL" id="CP001054">
    <property type="protein sequence ID" value="ACD21620.1"/>
    <property type="molecule type" value="Genomic_DNA"/>
</dbReference>
<dbReference type="RefSeq" id="WP_012430989.1">
    <property type="nucleotide sequence ID" value="NC_010679.1"/>
</dbReference>
<dbReference type="Proteomes" id="UP000001739">
    <property type="component" value="Plasmid pBPHYT01"/>
</dbReference>